<keyword evidence="5 6" id="KW-0464">Manganese</keyword>
<dbReference type="AlphaFoldDB" id="A0A1T4K9N9"/>
<feature type="domain" description="Thiamine pyrophosphate enzyme N-terminal TPP-binding" evidence="7">
    <location>
        <begin position="25"/>
        <end position="140"/>
    </location>
</feature>
<dbReference type="GO" id="GO:0000287">
    <property type="term" value="F:magnesium ion binding"/>
    <property type="evidence" value="ECO:0007669"/>
    <property type="project" value="UniProtKB-UniRule"/>
</dbReference>
<dbReference type="UniPathway" id="UPA01057">
    <property type="reaction ID" value="UER00164"/>
</dbReference>
<comment type="catalytic activity">
    <reaction evidence="6">
        <text>isochorismate + 2-oxoglutarate + H(+) = 5-enolpyruvoyl-6-hydroxy-2-succinyl-cyclohex-3-ene-1-carboxylate + CO2</text>
        <dbReference type="Rhea" id="RHEA:25593"/>
        <dbReference type="ChEBI" id="CHEBI:15378"/>
        <dbReference type="ChEBI" id="CHEBI:16526"/>
        <dbReference type="ChEBI" id="CHEBI:16810"/>
        <dbReference type="ChEBI" id="CHEBI:29780"/>
        <dbReference type="ChEBI" id="CHEBI:58818"/>
        <dbReference type="EC" id="2.2.1.9"/>
    </reaction>
</comment>
<dbReference type="InterPro" id="IPR004433">
    <property type="entry name" value="MenaQ_synth_MenD"/>
</dbReference>
<dbReference type="HAMAP" id="MF_01659">
    <property type="entry name" value="MenD"/>
    <property type="match status" value="1"/>
</dbReference>
<dbReference type="SUPFAM" id="SSF52518">
    <property type="entry name" value="Thiamin diphosphate-binding fold (THDP-binding)"/>
    <property type="match status" value="2"/>
</dbReference>
<evidence type="ECO:0000256" key="1">
    <source>
        <dbReference type="ARBA" id="ARBA00022679"/>
    </source>
</evidence>
<dbReference type="PANTHER" id="PTHR42916:SF1">
    <property type="entry name" value="PROTEIN PHYLLO, CHLOROPLASTIC"/>
    <property type="match status" value="1"/>
</dbReference>
<keyword evidence="4 6" id="KW-0786">Thiamine pyrophosphate</keyword>
<comment type="subunit">
    <text evidence="6">Homodimer.</text>
</comment>
<dbReference type="Proteomes" id="UP000190637">
    <property type="component" value="Unassembled WGS sequence"/>
</dbReference>
<dbReference type="GO" id="GO:0030145">
    <property type="term" value="F:manganese ion binding"/>
    <property type="evidence" value="ECO:0007669"/>
    <property type="project" value="UniProtKB-UniRule"/>
</dbReference>
<keyword evidence="2 6" id="KW-0479">Metal-binding</keyword>
<dbReference type="EMBL" id="FUWS01000001">
    <property type="protein sequence ID" value="SJZ39160.1"/>
    <property type="molecule type" value="Genomic_DNA"/>
</dbReference>
<evidence type="ECO:0000256" key="4">
    <source>
        <dbReference type="ARBA" id="ARBA00023052"/>
    </source>
</evidence>
<comment type="pathway">
    <text evidence="6">Quinol/quinone metabolism; 1,4-dihydroxy-2-naphthoate biosynthesis; 1,4-dihydroxy-2-naphthoate from chorismate: step 2/7.</text>
</comment>
<dbReference type="UniPathway" id="UPA00079"/>
<protein>
    <recommendedName>
        <fullName evidence="6">2-succinyl-5-enolpyruvyl-6-hydroxy-3-cyclohexene-1-carboxylate synthase</fullName>
        <shortName evidence="6">SEPHCHC synthase</shortName>
        <ecNumber evidence="6">2.2.1.9</ecNumber>
    </recommendedName>
    <alternativeName>
        <fullName evidence="6">Menaquinone biosynthesis protein MenD</fullName>
    </alternativeName>
</protein>
<accession>A0A1T4K9N9</accession>
<dbReference type="CDD" id="cd07037">
    <property type="entry name" value="TPP_PYR_MenD"/>
    <property type="match status" value="1"/>
</dbReference>
<comment type="function">
    <text evidence="6">Catalyzes the thiamine diphosphate-dependent decarboxylation of 2-oxoglutarate and the subsequent addition of the resulting succinic semialdehyde-thiamine pyrophosphate anion to isochorismate to yield 2-succinyl-5-enolpyruvyl-6-hydroxy-3-cyclohexene-1-carboxylate (SEPHCHC).</text>
</comment>
<evidence type="ECO:0000256" key="5">
    <source>
        <dbReference type="ARBA" id="ARBA00023211"/>
    </source>
</evidence>
<dbReference type="Gene3D" id="3.40.50.970">
    <property type="match status" value="2"/>
</dbReference>
<reference evidence="8 9" key="1">
    <citation type="submission" date="2017-02" db="EMBL/GenBank/DDBJ databases">
        <authorList>
            <person name="Peterson S.W."/>
        </authorList>
    </citation>
    <scope>NUCLEOTIDE SEQUENCE [LARGE SCALE GENOMIC DNA]</scope>
    <source>
        <strain evidence="8 9">DSM 45154</strain>
    </source>
</reference>
<dbReference type="NCBIfam" id="TIGR00173">
    <property type="entry name" value="menD"/>
    <property type="match status" value="1"/>
</dbReference>
<keyword evidence="6" id="KW-0474">Menaquinone biosynthesis</keyword>
<name>A0A1T4K9N9_9ACTN</name>
<keyword evidence="9" id="KW-1185">Reference proteome</keyword>
<keyword evidence="3 6" id="KW-0460">Magnesium</keyword>
<dbReference type="Gene3D" id="3.40.50.1220">
    <property type="entry name" value="TPP-binding domain"/>
    <property type="match status" value="1"/>
</dbReference>
<dbReference type="GO" id="GO:0070204">
    <property type="term" value="F:2-succinyl-5-enolpyruvyl-6-hydroxy-3-cyclohexene-1-carboxylic-acid synthase activity"/>
    <property type="evidence" value="ECO:0007669"/>
    <property type="project" value="UniProtKB-UniRule"/>
</dbReference>
<comment type="pathway">
    <text evidence="6">Quinol/quinone metabolism; menaquinone biosynthesis.</text>
</comment>
<dbReference type="Pfam" id="PF02776">
    <property type="entry name" value="TPP_enzyme_N"/>
    <property type="match status" value="1"/>
</dbReference>
<dbReference type="PIRSF" id="PIRSF004983">
    <property type="entry name" value="MenD"/>
    <property type="match status" value="1"/>
</dbReference>
<dbReference type="EC" id="2.2.1.9" evidence="6"/>
<dbReference type="InterPro" id="IPR012001">
    <property type="entry name" value="Thiamin_PyroP_enz_TPP-bd_dom"/>
</dbReference>
<dbReference type="GO" id="GO:0030976">
    <property type="term" value="F:thiamine pyrophosphate binding"/>
    <property type="evidence" value="ECO:0007669"/>
    <property type="project" value="UniProtKB-UniRule"/>
</dbReference>
<comment type="cofactor">
    <cofactor evidence="6">
        <name>Mg(2+)</name>
        <dbReference type="ChEBI" id="CHEBI:18420"/>
    </cofactor>
    <cofactor evidence="6">
        <name>Mn(2+)</name>
        <dbReference type="ChEBI" id="CHEBI:29035"/>
    </cofactor>
</comment>
<comment type="similarity">
    <text evidence="6">Belongs to the TPP enzyme family. MenD subfamily.</text>
</comment>
<keyword evidence="1 6" id="KW-0808">Transferase</keyword>
<evidence type="ECO:0000259" key="7">
    <source>
        <dbReference type="Pfam" id="PF02776"/>
    </source>
</evidence>
<evidence type="ECO:0000256" key="6">
    <source>
        <dbReference type="HAMAP-Rule" id="MF_01659"/>
    </source>
</evidence>
<sequence>MFAGPAIAIASGLVKEVAVNPSTALARVLVDELARCGLAEAVVAPGSRSTPLALALVAHPDIRVHVRIDERSAAFLALGLARVSRRAVALVCTSGTAAANFHPAVLEADQSGVPLLVLTADRPPELRGTGANQTVDQVALYGTAVRSFTEVGVADPVPGMRAYWRSLACRAWESAAGRRPGPVHLNLAFRDPLVPDAEEGGTRWPEPLEGRPDGRPWIASASSVPCEAVPVELPQVERGVIVCGDGDYDPIPFLALAAATGWPLFAEPTSNARRTGAVSTYRQLLAAPGFVAGHEPELVVSVGRPGLSRQVLGYLRRAPRHVVVAGPNGFADPVRTATDVVEAVAPPPGADPDTSWARSWRRAEEAARSAVDALLDAEETLSEPRLARDLAAHLPNGSLLFAGSSMPIRDLDATMSPRCAARIVGNRGVSGIDGTVSTALGAALAHQRDGGGGGYALLGDLALLHDQNGLVIGPQEPRPDLAIVVVNNDGGGIFSGLEQAGHPDFERVFGTPHGVSMEHVAMVADLAYTRLEWATDLPKALLGEGVRIIEVCTDRADSAALRRRLQEEVTAVVE</sequence>
<evidence type="ECO:0000313" key="8">
    <source>
        <dbReference type="EMBL" id="SJZ39160.1"/>
    </source>
</evidence>
<dbReference type="CDD" id="cd02009">
    <property type="entry name" value="TPP_SHCHC_synthase"/>
    <property type="match status" value="1"/>
</dbReference>
<comment type="cofactor">
    <cofactor evidence="6">
        <name>thiamine diphosphate</name>
        <dbReference type="ChEBI" id="CHEBI:58937"/>
    </cofactor>
    <text evidence="6">Binds 1 thiamine pyrophosphate per subunit.</text>
</comment>
<organism evidence="8 9">
    <name type="scientific">Marinactinospora thermotolerans DSM 45154</name>
    <dbReference type="NCBI Taxonomy" id="1122192"/>
    <lineage>
        <taxon>Bacteria</taxon>
        <taxon>Bacillati</taxon>
        <taxon>Actinomycetota</taxon>
        <taxon>Actinomycetes</taxon>
        <taxon>Streptosporangiales</taxon>
        <taxon>Nocardiopsidaceae</taxon>
        <taxon>Marinactinospora</taxon>
    </lineage>
</organism>
<dbReference type="PANTHER" id="PTHR42916">
    <property type="entry name" value="2-SUCCINYL-5-ENOLPYRUVYL-6-HYDROXY-3-CYCLOHEXENE-1-CARBOXYLATE SYNTHASE"/>
    <property type="match status" value="1"/>
</dbReference>
<evidence type="ECO:0000313" key="9">
    <source>
        <dbReference type="Proteomes" id="UP000190637"/>
    </source>
</evidence>
<gene>
    <name evidence="6" type="primary">menD</name>
    <name evidence="8" type="ORF">SAMN02745673_00258</name>
</gene>
<dbReference type="STRING" id="1122192.SAMN02745673_00258"/>
<proteinExistence type="inferred from homology"/>
<dbReference type="InterPro" id="IPR029061">
    <property type="entry name" value="THDP-binding"/>
</dbReference>
<evidence type="ECO:0000256" key="2">
    <source>
        <dbReference type="ARBA" id="ARBA00022723"/>
    </source>
</evidence>
<dbReference type="GO" id="GO:0009234">
    <property type="term" value="P:menaquinone biosynthetic process"/>
    <property type="evidence" value="ECO:0007669"/>
    <property type="project" value="UniProtKB-UniRule"/>
</dbReference>
<evidence type="ECO:0000256" key="3">
    <source>
        <dbReference type="ARBA" id="ARBA00022842"/>
    </source>
</evidence>